<feature type="compositionally biased region" description="Low complexity" evidence="1">
    <location>
        <begin position="81"/>
        <end position="97"/>
    </location>
</feature>
<name>A0ABT0HSC2_9BACT</name>
<protein>
    <submittedName>
        <fullName evidence="3">Uncharacterized protein</fullName>
    </submittedName>
</protein>
<feature type="signal peptide" evidence="2">
    <location>
        <begin position="1"/>
        <end position="21"/>
    </location>
</feature>
<evidence type="ECO:0000313" key="4">
    <source>
        <dbReference type="Proteomes" id="UP001202180"/>
    </source>
</evidence>
<keyword evidence="2" id="KW-0732">Signal</keyword>
<accession>A0ABT0HSC2</accession>
<proteinExistence type="predicted"/>
<keyword evidence="4" id="KW-1185">Reference proteome</keyword>
<gene>
    <name evidence="3" type="ORF">M0L20_24590</name>
</gene>
<feature type="compositionally biased region" description="Polar residues" evidence="1">
    <location>
        <begin position="29"/>
        <end position="61"/>
    </location>
</feature>
<evidence type="ECO:0000313" key="3">
    <source>
        <dbReference type="EMBL" id="MCK8495073.1"/>
    </source>
</evidence>
<dbReference type="RefSeq" id="WP_248479748.1">
    <property type="nucleotide sequence ID" value="NZ_JALPRF010000006.1"/>
</dbReference>
<dbReference type="Proteomes" id="UP001202180">
    <property type="component" value="Unassembled WGS sequence"/>
</dbReference>
<feature type="region of interest" description="Disordered" evidence="1">
    <location>
        <begin position="21"/>
        <end position="97"/>
    </location>
</feature>
<feature type="compositionally biased region" description="Low complexity" evidence="1">
    <location>
        <begin position="62"/>
        <end position="72"/>
    </location>
</feature>
<reference evidence="3 4" key="1">
    <citation type="submission" date="2022-04" db="EMBL/GenBank/DDBJ databases">
        <title>Spirosoma sp. strain RP8 genome sequencing and assembly.</title>
        <authorList>
            <person name="Jung Y."/>
        </authorList>
    </citation>
    <scope>NUCLEOTIDE SEQUENCE [LARGE SCALE GENOMIC DNA]</scope>
    <source>
        <strain evidence="3 4">RP8</strain>
    </source>
</reference>
<evidence type="ECO:0000256" key="1">
    <source>
        <dbReference type="SAM" id="MobiDB-lite"/>
    </source>
</evidence>
<sequence>MKTIRIAILLLALAGSGKVRAQAGGNLSDHASPNSKARTGSTRTKPSQQKNASTDKSTRQMGNNSGSSTTSSQGNINRGNKSGTKPASTSSKSPKNN</sequence>
<feature type="chain" id="PRO_5046702767" evidence="2">
    <location>
        <begin position="22"/>
        <end position="97"/>
    </location>
</feature>
<organism evidence="3 4">
    <name type="scientific">Spirosoma liriopis</name>
    <dbReference type="NCBI Taxonomy" id="2937440"/>
    <lineage>
        <taxon>Bacteria</taxon>
        <taxon>Pseudomonadati</taxon>
        <taxon>Bacteroidota</taxon>
        <taxon>Cytophagia</taxon>
        <taxon>Cytophagales</taxon>
        <taxon>Cytophagaceae</taxon>
        <taxon>Spirosoma</taxon>
    </lineage>
</organism>
<dbReference type="EMBL" id="JALPRF010000006">
    <property type="protein sequence ID" value="MCK8495073.1"/>
    <property type="molecule type" value="Genomic_DNA"/>
</dbReference>
<comment type="caution">
    <text evidence="3">The sequence shown here is derived from an EMBL/GenBank/DDBJ whole genome shotgun (WGS) entry which is preliminary data.</text>
</comment>
<evidence type="ECO:0000256" key="2">
    <source>
        <dbReference type="SAM" id="SignalP"/>
    </source>
</evidence>